<reference evidence="3 4" key="1">
    <citation type="submission" date="2018-04" db="EMBL/GenBank/DDBJ databases">
        <authorList>
            <person name="Zhang X."/>
            <person name="Yuan J."/>
            <person name="Li F."/>
            <person name="Xiang J."/>
        </authorList>
    </citation>
    <scope>NUCLEOTIDE SEQUENCE [LARGE SCALE GENOMIC DNA]</scope>
    <source>
        <tissue evidence="3">Muscle</tissue>
    </source>
</reference>
<feature type="compositionally biased region" description="Low complexity" evidence="1">
    <location>
        <begin position="109"/>
        <end position="121"/>
    </location>
</feature>
<dbReference type="AlphaFoldDB" id="A0A423U943"/>
<evidence type="ECO:0000256" key="2">
    <source>
        <dbReference type="SAM" id="Phobius"/>
    </source>
</evidence>
<dbReference type="PANTHER" id="PTHR48148">
    <property type="entry name" value="KERATINOCYTE PROLINE-RICH PROTEIN"/>
    <property type="match status" value="1"/>
</dbReference>
<feature type="transmembrane region" description="Helical" evidence="2">
    <location>
        <begin position="315"/>
        <end position="333"/>
    </location>
</feature>
<proteinExistence type="predicted"/>
<feature type="transmembrane region" description="Helical" evidence="2">
    <location>
        <begin position="455"/>
        <end position="475"/>
    </location>
</feature>
<sequence length="512" mass="56561">MNLPWHLPNRKTTAATHPPLSPPHPPPPPPPSPPLAPPPTFSSPLPPNLLLFPAPLPLYFSSSPEPPSHLPPLPTPLPPISLLTFHRCLPPNSRSLPFPPAPSPPPSPQFTDSPPTLLSSPPCKPNPLPSPHSPAPPPPSLSFPPLTFIIYSPPPPLCSLTRAKRRPYPNSFLLPFSFSFLPLLPLTLLPLLSFIPFFLLHSTYFPLSFPLHHLSRPPPLSILHSCFPFFLSLLSLISSSLFHSLLPFMPSSLVLSLSLSFHSPILPFPPLLISLSFILFHFYPSLSLSPFPSLSHLPLLLFHSRFSHSLPSPSIYRIFSLCPLFHSLLPFFLLQYLPLLLSFIPSPFILSLSLSSPLLLFHIPSSHSSFPPPLIYSSLFHSLSSSSPSSRSLTSALFHSFSHSSFPKSLNPPLLSFIPSPFIFPSSLVNLLFSLSFPSPIHPFPPLSHPPLLSFIPFFSLIRLLFSSILLPLLYSSSPPPRDHAPRPLLNKIRHLIAFLTYFNITCFGVLS</sequence>
<keyword evidence="2" id="KW-0812">Transmembrane</keyword>
<feature type="region of interest" description="Disordered" evidence="1">
    <location>
        <begin position="96"/>
        <end position="137"/>
    </location>
</feature>
<protein>
    <submittedName>
        <fullName evidence="3">Uncharacterized protein</fullName>
    </submittedName>
</protein>
<feature type="transmembrane region" description="Helical" evidence="2">
    <location>
        <begin position="414"/>
        <end position="435"/>
    </location>
</feature>
<keyword evidence="2" id="KW-1133">Transmembrane helix</keyword>
<evidence type="ECO:0000313" key="3">
    <source>
        <dbReference type="EMBL" id="ROT85219.1"/>
    </source>
</evidence>
<keyword evidence="2" id="KW-0472">Membrane</keyword>
<feature type="transmembrane region" description="Helical" evidence="2">
    <location>
        <begin position="220"/>
        <end position="238"/>
    </location>
</feature>
<evidence type="ECO:0000313" key="4">
    <source>
        <dbReference type="Proteomes" id="UP000283509"/>
    </source>
</evidence>
<accession>A0A423U943</accession>
<feature type="transmembrane region" description="Helical" evidence="2">
    <location>
        <begin position="495"/>
        <end position="511"/>
    </location>
</feature>
<feature type="compositionally biased region" description="Pro residues" evidence="1">
    <location>
        <begin position="19"/>
        <end position="46"/>
    </location>
</feature>
<dbReference type="Proteomes" id="UP000283509">
    <property type="component" value="Unassembled WGS sequence"/>
</dbReference>
<gene>
    <name evidence="3" type="ORF">C7M84_019922</name>
</gene>
<dbReference type="PRINTS" id="PR01217">
    <property type="entry name" value="PRICHEXTENSN"/>
</dbReference>
<keyword evidence="4" id="KW-1185">Reference proteome</keyword>
<organism evidence="3 4">
    <name type="scientific">Penaeus vannamei</name>
    <name type="common">Whiteleg shrimp</name>
    <name type="synonym">Litopenaeus vannamei</name>
    <dbReference type="NCBI Taxonomy" id="6689"/>
    <lineage>
        <taxon>Eukaryota</taxon>
        <taxon>Metazoa</taxon>
        <taxon>Ecdysozoa</taxon>
        <taxon>Arthropoda</taxon>
        <taxon>Crustacea</taxon>
        <taxon>Multicrustacea</taxon>
        <taxon>Malacostraca</taxon>
        <taxon>Eumalacostraca</taxon>
        <taxon>Eucarida</taxon>
        <taxon>Decapoda</taxon>
        <taxon>Dendrobranchiata</taxon>
        <taxon>Penaeoidea</taxon>
        <taxon>Penaeidae</taxon>
        <taxon>Penaeus</taxon>
    </lineage>
</organism>
<comment type="caution">
    <text evidence="3">The sequence shown here is derived from an EMBL/GenBank/DDBJ whole genome shotgun (WGS) entry which is preliminary data.</text>
</comment>
<feature type="region of interest" description="Disordered" evidence="1">
    <location>
        <begin position="1"/>
        <end position="46"/>
    </location>
</feature>
<feature type="transmembrane region" description="Helical" evidence="2">
    <location>
        <begin position="339"/>
        <end position="361"/>
    </location>
</feature>
<dbReference type="EMBL" id="QCYY01000375">
    <property type="protein sequence ID" value="ROT85219.1"/>
    <property type="molecule type" value="Genomic_DNA"/>
</dbReference>
<feature type="compositionally biased region" description="Pro residues" evidence="1">
    <location>
        <begin position="122"/>
        <end position="137"/>
    </location>
</feature>
<evidence type="ECO:0000256" key="1">
    <source>
        <dbReference type="SAM" id="MobiDB-lite"/>
    </source>
</evidence>
<feature type="transmembrane region" description="Helical" evidence="2">
    <location>
        <begin position="172"/>
        <end position="200"/>
    </location>
</feature>
<reference evidence="3 4" key="2">
    <citation type="submission" date="2019-01" db="EMBL/GenBank/DDBJ databases">
        <title>The decoding of complex shrimp genome reveals the adaptation for benthos swimmer, frequently molting mechanism and breeding impact on genome.</title>
        <authorList>
            <person name="Sun Y."/>
            <person name="Gao Y."/>
            <person name="Yu Y."/>
        </authorList>
    </citation>
    <scope>NUCLEOTIDE SEQUENCE [LARGE SCALE GENOMIC DNA]</scope>
    <source>
        <tissue evidence="3">Muscle</tissue>
    </source>
</reference>
<feature type="transmembrane region" description="Helical" evidence="2">
    <location>
        <begin position="271"/>
        <end position="294"/>
    </location>
</feature>
<feature type="compositionally biased region" description="Pro residues" evidence="1">
    <location>
        <begin position="97"/>
        <end position="108"/>
    </location>
</feature>
<name>A0A423U943_PENVA</name>
<dbReference type="PANTHER" id="PTHR48148:SF2">
    <property type="entry name" value="PA14 DOMAIN-CONTAINING PROTEIN"/>
    <property type="match status" value="1"/>
</dbReference>